<keyword evidence="2" id="KW-1185">Reference proteome</keyword>
<reference evidence="1" key="1">
    <citation type="submission" date="2022-11" db="EMBL/GenBank/DDBJ databases">
        <title>Chromosomal genome sequence assembly and mating type (MAT) locus characterization of the leprose asexual lichenized fungus Lepraria neglecta (Nyl.) Erichsen.</title>
        <authorList>
            <person name="Allen J.L."/>
            <person name="Pfeffer B."/>
        </authorList>
    </citation>
    <scope>NUCLEOTIDE SEQUENCE</scope>
    <source>
        <strain evidence="1">Allen 5258</strain>
    </source>
</reference>
<sequence length="128" mass="13862">MGEPFSLVTGVAGLVKLCLEVAAISQEYVHGVRRASKDVEEFLQELSAFTCVLQQFEEALKKDEAGNACFKIASVPQTWPAKPADYAVGELGGNTFERKVTNYGLMLLIIMSSRTPKVNDTGGSLSVF</sequence>
<gene>
    <name evidence="1" type="ORF">OEA41_005034</name>
</gene>
<organism evidence="1 2">
    <name type="scientific">Lepraria neglecta</name>
    <dbReference type="NCBI Taxonomy" id="209136"/>
    <lineage>
        <taxon>Eukaryota</taxon>
        <taxon>Fungi</taxon>
        <taxon>Dikarya</taxon>
        <taxon>Ascomycota</taxon>
        <taxon>Pezizomycotina</taxon>
        <taxon>Lecanoromycetes</taxon>
        <taxon>OSLEUM clade</taxon>
        <taxon>Lecanoromycetidae</taxon>
        <taxon>Lecanorales</taxon>
        <taxon>Lecanorineae</taxon>
        <taxon>Stereocaulaceae</taxon>
        <taxon>Lepraria</taxon>
    </lineage>
</organism>
<evidence type="ECO:0000313" key="2">
    <source>
        <dbReference type="Proteomes" id="UP001276659"/>
    </source>
</evidence>
<comment type="caution">
    <text evidence="1">The sequence shown here is derived from an EMBL/GenBank/DDBJ whole genome shotgun (WGS) entry which is preliminary data.</text>
</comment>
<proteinExistence type="predicted"/>
<protein>
    <recommendedName>
        <fullName evidence="3">Fungal N-terminal domain-containing protein</fullName>
    </recommendedName>
</protein>
<dbReference type="Proteomes" id="UP001276659">
    <property type="component" value="Unassembled WGS sequence"/>
</dbReference>
<accession>A0AAD9YZ30</accession>
<evidence type="ECO:0000313" key="1">
    <source>
        <dbReference type="EMBL" id="KAK3168586.1"/>
    </source>
</evidence>
<evidence type="ECO:0008006" key="3">
    <source>
        <dbReference type="Google" id="ProtNLM"/>
    </source>
</evidence>
<name>A0AAD9YZ30_9LECA</name>
<dbReference type="AlphaFoldDB" id="A0AAD9YZ30"/>
<dbReference type="EMBL" id="JASNWA010000010">
    <property type="protein sequence ID" value="KAK3168586.1"/>
    <property type="molecule type" value="Genomic_DNA"/>
</dbReference>